<name>A0A455SIV4_9CHLR</name>
<gene>
    <name evidence="1" type="ORF">KTC_20020</name>
</gene>
<accession>A0A455SIV4</accession>
<reference evidence="1" key="1">
    <citation type="submission" date="2018-12" db="EMBL/GenBank/DDBJ databases">
        <title>Novel natural products biosynthetic potential of the class Ktedonobacteria.</title>
        <authorList>
            <person name="Zheng Y."/>
            <person name="Saitou A."/>
            <person name="Wang C.M."/>
            <person name="Toyoda A."/>
            <person name="Minakuchi Y."/>
            <person name="Sekiguchi Y."/>
            <person name="Ueda K."/>
            <person name="Takano H."/>
            <person name="Sakai Y."/>
            <person name="Yokota A."/>
            <person name="Yabe S."/>
        </authorList>
    </citation>
    <scope>NUCLEOTIDE SEQUENCE</scope>
    <source>
        <strain evidence="1">COM3</strain>
    </source>
</reference>
<proteinExistence type="predicted"/>
<evidence type="ECO:0008006" key="2">
    <source>
        <dbReference type="Google" id="ProtNLM"/>
    </source>
</evidence>
<protein>
    <recommendedName>
        <fullName evidence="2">Microcin J25-processing protein McjB C-terminal domain-containing protein</fullName>
    </recommendedName>
</protein>
<evidence type="ECO:0000313" key="1">
    <source>
        <dbReference type="EMBL" id="BBH87251.1"/>
    </source>
</evidence>
<dbReference type="AlphaFoldDB" id="A0A455SIV4"/>
<sequence length="64" mass="6999">MTIGRDRFAKNERFEFHAWVEVDGVVVNALPEVATGSSPLVRIPIVHPPSHTASRPLQAGKHTA</sequence>
<organism evidence="1">
    <name type="scientific">Thermosporothrix sp. COM3</name>
    <dbReference type="NCBI Taxonomy" id="2490863"/>
    <lineage>
        <taxon>Bacteria</taxon>
        <taxon>Bacillati</taxon>
        <taxon>Chloroflexota</taxon>
        <taxon>Ktedonobacteria</taxon>
        <taxon>Ktedonobacterales</taxon>
        <taxon>Thermosporotrichaceae</taxon>
        <taxon>Thermosporothrix</taxon>
    </lineage>
</organism>
<dbReference type="EMBL" id="AP019376">
    <property type="protein sequence ID" value="BBH87251.1"/>
    <property type="molecule type" value="Genomic_DNA"/>
</dbReference>